<sequence length="32" mass="3382">MIITTLLQTLRLTAHIAAVVVVRVVVVVGKAP</sequence>
<evidence type="ECO:0000256" key="1">
    <source>
        <dbReference type="SAM" id="Phobius"/>
    </source>
</evidence>
<evidence type="ECO:0000313" key="8">
    <source>
        <dbReference type="Proteomes" id="UP000251485"/>
    </source>
</evidence>
<dbReference type="AlphaFoldDB" id="A0A1Z1T157"/>
<keyword evidence="1" id="KW-0812">Transmembrane</keyword>
<reference evidence="4" key="3">
    <citation type="submission" date="2021-05" db="EMBL/GenBank/DDBJ databases">
        <title>First report of NDM-5 and VEB-6 producing Proteus mirabilis isolated from blood of a sepsis patient in Kolkata, India.</title>
        <authorList>
            <person name="Halder G."/>
            <person name="Chaudhuri B."/>
            <person name="Dutta S."/>
        </authorList>
    </citation>
    <scope>NUCLEOTIDE SEQUENCE [LARGE SCALE GENOMIC DNA]</scope>
    <source>
        <strain evidence="4">7049</strain>
    </source>
</reference>
<reference evidence="3" key="4">
    <citation type="submission" date="2023-06" db="EMBL/GenBank/DDBJ databases">
        <authorList>
            <consortium name="Clinical and Environmental Microbiology Branch: Whole genome sequencing antimicrobial resistance pathogens in the healthcare setting"/>
        </authorList>
    </citation>
    <scope>NUCLEOTIDE SEQUENCE</scope>
    <source>
        <strain evidence="3">Microbial</strain>
    </source>
</reference>
<keyword evidence="1" id="KW-0472">Membrane</keyword>
<reference evidence="8 9" key="2">
    <citation type="submission" date="2018-06" db="EMBL/GenBank/DDBJ databases">
        <authorList>
            <consortium name="Pathogen Informatics"/>
            <person name="Doyle S."/>
        </authorList>
    </citation>
    <scope>NUCLEOTIDE SEQUENCE [LARGE SCALE GENOMIC DNA]</scope>
    <source>
        <strain evidence="5 8">NCTC10975</strain>
        <strain evidence="6 9">NCTC11938</strain>
    </source>
</reference>
<keyword evidence="1" id="KW-1133">Transmembrane helix</keyword>
<reference evidence="2 7" key="1">
    <citation type="submission" date="2017-05" db="EMBL/GenBank/DDBJ databases">
        <title>Whole genome sequencing of Proteus mirabilis AR_0155.</title>
        <authorList>
            <person name="Conlan S."/>
            <person name="Thomas P.J."/>
            <person name="Mullikin J."/>
            <person name="Frank K.M."/>
            <person name="Segre J.A."/>
        </authorList>
    </citation>
    <scope>NUCLEOTIDE SEQUENCE [LARGE SCALE GENOMIC DNA]</scope>
    <source>
        <strain evidence="2 7">AR_0155</strain>
    </source>
</reference>
<evidence type="ECO:0000313" key="2">
    <source>
        <dbReference type="EMBL" id="ARX36406.1"/>
    </source>
</evidence>
<dbReference type="InterPro" id="IPR012566">
    <property type="entry name" value="IlvB_leader"/>
</dbReference>
<dbReference type="EMBL" id="ABKSPD020000021">
    <property type="protein sequence ID" value="EKW9777980.1"/>
    <property type="molecule type" value="Genomic_DNA"/>
</dbReference>
<dbReference type="RefSeq" id="WP_004249539.1">
    <property type="nucleotide sequence ID" value="NZ_ABFCQN020000030.1"/>
</dbReference>
<accession>A0A1Z1T157</accession>
<evidence type="ECO:0000313" key="5">
    <source>
        <dbReference type="EMBL" id="SPY96489.1"/>
    </source>
</evidence>
<evidence type="ECO:0000313" key="3">
    <source>
        <dbReference type="EMBL" id="EKW9777980.1"/>
    </source>
</evidence>
<evidence type="ECO:0000313" key="6">
    <source>
        <dbReference type="EMBL" id="SUC18247.1"/>
    </source>
</evidence>
<dbReference type="Proteomes" id="UP000251485">
    <property type="component" value="Unassembled WGS sequence"/>
</dbReference>
<gene>
    <name evidence="3" type="primary">ivbL</name>
    <name evidence="2" type="ORF">AM402_20450</name>
    <name evidence="4" type="ORF">I3679_017240</name>
    <name evidence="5" type="ORF">NCTC10975_02207</name>
    <name evidence="6" type="ORF">NCTC11938_00565</name>
    <name evidence="3" type="ORF">PW210_003861</name>
</gene>
<dbReference type="EMBL" id="UAUE01000016">
    <property type="protein sequence ID" value="SPY96489.1"/>
    <property type="molecule type" value="Genomic_DNA"/>
</dbReference>
<dbReference type="Proteomes" id="UP000254191">
    <property type="component" value="Unassembled WGS sequence"/>
</dbReference>
<dbReference type="Pfam" id="PF08049">
    <property type="entry name" value="IlvB_leader"/>
    <property type="match status" value="1"/>
</dbReference>
<proteinExistence type="predicted"/>
<protein>
    <submittedName>
        <fullName evidence="3 5">IlvB operon leader peptide</fullName>
    </submittedName>
</protein>
<name>A0A1Z1T157_PROMI</name>
<evidence type="ECO:0000313" key="7">
    <source>
        <dbReference type="Proteomes" id="UP000195540"/>
    </source>
</evidence>
<dbReference type="EMBL" id="CP021694">
    <property type="protein sequence ID" value="ARX36406.1"/>
    <property type="molecule type" value="Genomic_DNA"/>
</dbReference>
<dbReference type="GeneID" id="32917087"/>
<dbReference type="Proteomes" id="UP000195540">
    <property type="component" value="Chromosome"/>
</dbReference>
<evidence type="ECO:0000313" key="10">
    <source>
        <dbReference type="Proteomes" id="UP001171165"/>
    </source>
</evidence>
<dbReference type="Proteomes" id="UP001171165">
    <property type="component" value="Unassembled WGS sequence"/>
</dbReference>
<organism evidence="3 10">
    <name type="scientific">Proteus mirabilis</name>
    <dbReference type="NCBI Taxonomy" id="584"/>
    <lineage>
        <taxon>Bacteria</taxon>
        <taxon>Pseudomonadati</taxon>
        <taxon>Pseudomonadota</taxon>
        <taxon>Gammaproteobacteria</taxon>
        <taxon>Enterobacterales</taxon>
        <taxon>Morganellaceae</taxon>
        <taxon>Proteus</taxon>
    </lineage>
</organism>
<evidence type="ECO:0000313" key="9">
    <source>
        <dbReference type="Proteomes" id="UP000254191"/>
    </source>
</evidence>
<dbReference type="EMBL" id="UGTS01000003">
    <property type="protein sequence ID" value="SUC18247.1"/>
    <property type="molecule type" value="Genomic_DNA"/>
</dbReference>
<feature type="transmembrane region" description="Helical" evidence="1">
    <location>
        <begin position="12"/>
        <end position="31"/>
    </location>
</feature>
<dbReference type="EMBL" id="JADQCH020000002">
    <property type="protein sequence ID" value="MEY2344990.1"/>
    <property type="molecule type" value="Genomic_DNA"/>
</dbReference>
<evidence type="ECO:0000313" key="4">
    <source>
        <dbReference type="EMBL" id="MEY2344990.1"/>
    </source>
</evidence>